<evidence type="ECO:0000259" key="1">
    <source>
        <dbReference type="Pfam" id="PF00078"/>
    </source>
</evidence>
<dbReference type="Gene3D" id="3.10.10.10">
    <property type="entry name" value="HIV Type 1 Reverse Transcriptase, subunit A, domain 1"/>
    <property type="match status" value="1"/>
</dbReference>
<evidence type="ECO:0000313" key="2">
    <source>
        <dbReference type="EMBL" id="WVZ89846.1"/>
    </source>
</evidence>
<dbReference type="InterPro" id="IPR043128">
    <property type="entry name" value="Rev_trsase/Diguanyl_cyclase"/>
</dbReference>
<sequence>MWVDYKFKQLKFTYQGTRVSLQGIQNNISGRKLRGLLKHGAISHCIQLASTHEDDKPAKTAGNSWVCGIQTVEQTEPPTEIQELLHKYVHLFDPPTRLPPRRVADHQIPLVPGAQPVKVRPYRYSPAQKTEIEKQLKDMLSHGVVRPSTSPFASPVILVKKKDGNWRFCVDYRHLNAMTVKNKHPMPVVEELLDELAGACWFTKLDFSAGYHQICMAEGEEYKTAFRTHNGLY</sequence>
<dbReference type="EMBL" id="CP144752">
    <property type="protein sequence ID" value="WVZ89846.1"/>
    <property type="molecule type" value="Genomic_DNA"/>
</dbReference>
<dbReference type="SUPFAM" id="SSF56672">
    <property type="entry name" value="DNA/RNA polymerases"/>
    <property type="match status" value="1"/>
</dbReference>
<organism evidence="2 3">
    <name type="scientific">Paspalum notatum var. saurae</name>
    <dbReference type="NCBI Taxonomy" id="547442"/>
    <lineage>
        <taxon>Eukaryota</taxon>
        <taxon>Viridiplantae</taxon>
        <taxon>Streptophyta</taxon>
        <taxon>Embryophyta</taxon>
        <taxon>Tracheophyta</taxon>
        <taxon>Spermatophyta</taxon>
        <taxon>Magnoliopsida</taxon>
        <taxon>Liliopsida</taxon>
        <taxon>Poales</taxon>
        <taxon>Poaceae</taxon>
        <taxon>PACMAD clade</taxon>
        <taxon>Panicoideae</taxon>
        <taxon>Andropogonodae</taxon>
        <taxon>Paspaleae</taxon>
        <taxon>Paspalinae</taxon>
        <taxon>Paspalum</taxon>
    </lineage>
</organism>
<dbReference type="Gene3D" id="3.30.70.270">
    <property type="match status" value="1"/>
</dbReference>
<dbReference type="InterPro" id="IPR043502">
    <property type="entry name" value="DNA/RNA_pol_sf"/>
</dbReference>
<dbReference type="AlphaFoldDB" id="A0AAQ3X9S7"/>
<feature type="domain" description="Reverse transcriptase" evidence="1">
    <location>
        <begin position="159"/>
        <end position="229"/>
    </location>
</feature>
<keyword evidence="3" id="KW-1185">Reference proteome</keyword>
<dbReference type="InterPro" id="IPR000477">
    <property type="entry name" value="RT_dom"/>
</dbReference>
<dbReference type="Pfam" id="PF00078">
    <property type="entry name" value="RVT_1"/>
    <property type="match status" value="1"/>
</dbReference>
<protein>
    <recommendedName>
        <fullName evidence="1">Reverse transcriptase domain-containing protein</fullName>
    </recommendedName>
</protein>
<dbReference type="Proteomes" id="UP001341281">
    <property type="component" value="Chromosome 08"/>
</dbReference>
<accession>A0AAQ3X9S7</accession>
<dbReference type="InterPro" id="IPR053134">
    <property type="entry name" value="RNA-dir_DNA_polymerase"/>
</dbReference>
<dbReference type="CDD" id="cd01647">
    <property type="entry name" value="RT_LTR"/>
    <property type="match status" value="1"/>
</dbReference>
<dbReference type="PANTHER" id="PTHR24559:SF452">
    <property type="entry name" value="INTEGRASE CATALYTIC DOMAIN-CONTAINING PROTEIN"/>
    <property type="match status" value="1"/>
</dbReference>
<evidence type="ECO:0000313" key="3">
    <source>
        <dbReference type="Proteomes" id="UP001341281"/>
    </source>
</evidence>
<reference evidence="2 3" key="1">
    <citation type="submission" date="2024-02" db="EMBL/GenBank/DDBJ databases">
        <title>High-quality chromosome-scale genome assembly of Pensacola bahiagrass (Paspalum notatum Flugge var. saurae).</title>
        <authorList>
            <person name="Vega J.M."/>
            <person name="Podio M."/>
            <person name="Orjuela J."/>
            <person name="Siena L.A."/>
            <person name="Pessino S.C."/>
            <person name="Combes M.C."/>
            <person name="Mariac C."/>
            <person name="Albertini E."/>
            <person name="Pupilli F."/>
            <person name="Ortiz J.P.A."/>
            <person name="Leblanc O."/>
        </authorList>
    </citation>
    <scope>NUCLEOTIDE SEQUENCE [LARGE SCALE GENOMIC DNA]</scope>
    <source>
        <strain evidence="2">R1</strain>
        <tissue evidence="2">Leaf</tissue>
    </source>
</reference>
<dbReference type="FunFam" id="3.10.10.10:FF:000002">
    <property type="entry name" value="Retrovirus-related Pol polyprotein from transposon 17.6-like protein"/>
    <property type="match status" value="1"/>
</dbReference>
<proteinExistence type="predicted"/>
<gene>
    <name evidence="2" type="ORF">U9M48_036199</name>
</gene>
<name>A0AAQ3X9S7_PASNO</name>
<dbReference type="PANTHER" id="PTHR24559">
    <property type="entry name" value="TRANSPOSON TY3-I GAG-POL POLYPROTEIN"/>
    <property type="match status" value="1"/>
</dbReference>